<name>A0AAW3WRR5_SERFO</name>
<comment type="caution">
    <text evidence="1">The sequence shown here is derived from an EMBL/GenBank/DDBJ whole genome shotgun (WGS) entry which is preliminary data.</text>
</comment>
<dbReference type="Proteomes" id="UP000659084">
    <property type="component" value="Unassembled WGS sequence"/>
</dbReference>
<organism evidence="1 2">
    <name type="scientific">Serratia fonticola</name>
    <dbReference type="NCBI Taxonomy" id="47917"/>
    <lineage>
        <taxon>Bacteria</taxon>
        <taxon>Pseudomonadati</taxon>
        <taxon>Pseudomonadota</taxon>
        <taxon>Gammaproteobacteria</taxon>
        <taxon>Enterobacterales</taxon>
        <taxon>Yersiniaceae</taxon>
        <taxon>Serratia</taxon>
    </lineage>
</organism>
<evidence type="ECO:0000313" key="1">
    <source>
        <dbReference type="EMBL" id="MBC3213430.1"/>
    </source>
</evidence>
<gene>
    <name evidence="1" type="ORF">H8J20_14865</name>
</gene>
<dbReference type="EMBL" id="JACNYO010000014">
    <property type="protein sequence ID" value="MBC3213430.1"/>
    <property type="molecule type" value="Genomic_DNA"/>
</dbReference>
<dbReference type="RefSeq" id="WP_179252971.1">
    <property type="nucleotide sequence ID" value="NZ_JACBIV010000012.1"/>
</dbReference>
<sequence>MKALQIPVTLYIHVTTYPLSEGFYVCTSDMSSFRGNVLIETRQIYIDVNQPEPIDIIGKQVEALQSQKASLTQATDHQIATIDDQIQQLMCIDHSPIELNELPF</sequence>
<dbReference type="AlphaFoldDB" id="A0AAW3WRR5"/>
<proteinExistence type="predicted"/>
<protein>
    <submittedName>
        <fullName evidence="1">Uncharacterized protein</fullName>
    </submittedName>
</protein>
<reference evidence="1" key="1">
    <citation type="submission" date="2020-08" db="EMBL/GenBank/DDBJ databases">
        <title>Food and environmental bacterial isolates.</title>
        <authorList>
            <person name="Richter L."/>
            <person name="Du Plessis E.M."/>
            <person name="Duvenage S."/>
            <person name="Allam M."/>
            <person name="Korsten L."/>
        </authorList>
    </citation>
    <scope>NUCLEOTIDE SEQUENCE</scope>
    <source>
        <strain evidence="1">UPMP2127</strain>
    </source>
</reference>
<accession>A0AAW3WRR5</accession>
<evidence type="ECO:0000313" key="2">
    <source>
        <dbReference type="Proteomes" id="UP000659084"/>
    </source>
</evidence>